<accession>A0A327NLW1</accession>
<dbReference type="EMBL" id="QLII01000001">
    <property type="protein sequence ID" value="RAI76157.1"/>
    <property type="molecule type" value="Genomic_DNA"/>
</dbReference>
<reference evidence="1 2" key="1">
    <citation type="submission" date="2018-06" db="EMBL/GenBank/DDBJ databases">
        <title>Spirosoma sp. HMF3257 Genome sequencing and assembly.</title>
        <authorList>
            <person name="Kang H."/>
            <person name="Cha I."/>
            <person name="Kim H."/>
            <person name="Kang J."/>
            <person name="Joh K."/>
        </authorList>
    </citation>
    <scope>NUCLEOTIDE SEQUENCE [LARGE SCALE GENOMIC DNA]</scope>
    <source>
        <strain evidence="1 2">HMF3257</strain>
    </source>
</reference>
<protein>
    <recommendedName>
        <fullName evidence="3">T9SS type A sorting domain-containing protein</fullName>
    </recommendedName>
</protein>
<dbReference type="Proteomes" id="UP000249016">
    <property type="component" value="Unassembled WGS sequence"/>
</dbReference>
<proteinExistence type="predicted"/>
<organism evidence="1 2">
    <name type="scientific">Spirosoma telluris</name>
    <dbReference type="NCBI Taxonomy" id="2183553"/>
    <lineage>
        <taxon>Bacteria</taxon>
        <taxon>Pseudomonadati</taxon>
        <taxon>Bacteroidota</taxon>
        <taxon>Cytophagia</taxon>
        <taxon>Cytophagales</taxon>
        <taxon>Cytophagaceae</taxon>
        <taxon>Spirosoma</taxon>
    </lineage>
</organism>
<keyword evidence="2" id="KW-1185">Reference proteome</keyword>
<evidence type="ECO:0000313" key="2">
    <source>
        <dbReference type="Proteomes" id="UP000249016"/>
    </source>
</evidence>
<dbReference type="InterPro" id="IPR026444">
    <property type="entry name" value="Secre_tail"/>
</dbReference>
<dbReference type="NCBIfam" id="TIGR04183">
    <property type="entry name" value="Por_Secre_tail"/>
    <property type="match status" value="1"/>
</dbReference>
<comment type="caution">
    <text evidence="1">The sequence shown here is derived from an EMBL/GenBank/DDBJ whole genome shotgun (WGS) entry which is preliminary data.</text>
</comment>
<sequence length="64" mass="7291">MVQWNLSSEPTHITLYTSKGIRLLEKDVTGKRETLLSVKDLPEGMYVVEVVAGSVKLTQKFIRR</sequence>
<dbReference type="AlphaFoldDB" id="A0A327NLW1"/>
<name>A0A327NLW1_9BACT</name>
<gene>
    <name evidence="1" type="ORF">HMF3257_21780</name>
</gene>
<dbReference type="OrthoDB" id="866189at2"/>
<evidence type="ECO:0008006" key="3">
    <source>
        <dbReference type="Google" id="ProtNLM"/>
    </source>
</evidence>
<dbReference type="RefSeq" id="WP_111345428.1">
    <property type="nucleotide sequence ID" value="NZ_QLII01000001.1"/>
</dbReference>
<evidence type="ECO:0000313" key="1">
    <source>
        <dbReference type="EMBL" id="RAI76157.1"/>
    </source>
</evidence>